<evidence type="ECO:0000313" key="7">
    <source>
        <dbReference type="Proteomes" id="UP000492821"/>
    </source>
</evidence>
<dbReference type="SUPFAM" id="SSF144232">
    <property type="entry name" value="HIT/MYND zinc finger-like"/>
    <property type="match status" value="1"/>
</dbReference>
<feature type="domain" description="MYND-type" evidence="6">
    <location>
        <begin position="171"/>
        <end position="205"/>
    </location>
</feature>
<dbReference type="Pfam" id="PF24324">
    <property type="entry name" value="MYND_ZMYND11_ZMYD8"/>
    <property type="match status" value="1"/>
</dbReference>
<proteinExistence type="predicted"/>
<evidence type="ECO:0000256" key="5">
    <source>
        <dbReference type="SAM" id="MobiDB-lite"/>
    </source>
</evidence>
<evidence type="ECO:0000256" key="4">
    <source>
        <dbReference type="PROSITE-ProRule" id="PRU00134"/>
    </source>
</evidence>
<protein>
    <submittedName>
        <fullName evidence="8">MYND-type domain-containing protein</fullName>
    </submittedName>
</protein>
<dbReference type="Gene3D" id="6.10.140.2220">
    <property type="match status" value="1"/>
</dbReference>
<accession>A0A7E4VUZ5</accession>
<organism evidence="7 8">
    <name type="scientific">Panagrellus redivivus</name>
    <name type="common">Microworm</name>
    <dbReference type="NCBI Taxonomy" id="6233"/>
    <lineage>
        <taxon>Eukaryota</taxon>
        <taxon>Metazoa</taxon>
        <taxon>Ecdysozoa</taxon>
        <taxon>Nematoda</taxon>
        <taxon>Chromadorea</taxon>
        <taxon>Rhabditida</taxon>
        <taxon>Tylenchina</taxon>
        <taxon>Panagrolaimomorpha</taxon>
        <taxon>Panagrolaimoidea</taxon>
        <taxon>Panagrolaimidae</taxon>
        <taxon>Panagrellus</taxon>
    </lineage>
</organism>
<dbReference type="GO" id="GO:0034243">
    <property type="term" value="P:regulation of transcription elongation by RNA polymerase II"/>
    <property type="evidence" value="ECO:0007669"/>
    <property type="project" value="InterPro"/>
</dbReference>
<feature type="compositionally biased region" description="Basic and acidic residues" evidence="5">
    <location>
        <begin position="249"/>
        <end position="259"/>
    </location>
</feature>
<reference evidence="8" key="2">
    <citation type="submission" date="2020-10" db="UniProtKB">
        <authorList>
            <consortium name="WormBaseParasite"/>
        </authorList>
    </citation>
    <scope>IDENTIFICATION</scope>
</reference>
<dbReference type="GO" id="GO:0008270">
    <property type="term" value="F:zinc ion binding"/>
    <property type="evidence" value="ECO:0007669"/>
    <property type="project" value="UniProtKB-KW"/>
</dbReference>
<keyword evidence="1" id="KW-0479">Metal-binding</keyword>
<dbReference type="GO" id="GO:0009966">
    <property type="term" value="P:regulation of signal transduction"/>
    <property type="evidence" value="ECO:0007669"/>
    <property type="project" value="TreeGrafter"/>
</dbReference>
<dbReference type="GO" id="GO:0003714">
    <property type="term" value="F:transcription corepressor activity"/>
    <property type="evidence" value="ECO:0007669"/>
    <property type="project" value="InterPro"/>
</dbReference>
<name>A0A7E4VUZ5_PANRE</name>
<evidence type="ECO:0000259" key="6">
    <source>
        <dbReference type="PROSITE" id="PS50865"/>
    </source>
</evidence>
<evidence type="ECO:0000313" key="8">
    <source>
        <dbReference type="WBParaSite" id="Pan_g3587.t1"/>
    </source>
</evidence>
<evidence type="ECO:0000256" key="1">
    <source>
        <dbReference type="ARBA" id="ARBA00022723"/>
    </source>
</evidence>
<dbReference type="InterPro" id="IPR047269">
    <property type="entry name" value="ZMY11"/>
</dbReference>
<evidence type="ECO:0000256" key="2">
    <source>
        <dbReference type="ARBA" id="ARBA00022771"/>
    </source>
</evidence>
<keyword evidence="7" id="KW-1185">Reference proteome</keyword>
<feature type="region of interest" description="Disordered" evidence="5">
    <location>
        <begin position="214"/>
        <end position="300"/>
    </location>
</feature>
<dbReference type="GO" id="GO:0005634">
    <property type="term" value="C:nucleus"/>
    <property type="evidence" value="ECO:0007669"/>
    <property type="project" value="TreeGrafter"/>
</dbReference>
<dbReference type="WBParaSite" id="Pan_g3587.t1">
    <property type="protein sequence ID" value="Pan_g3587.t1"/>
    <property type="gene ID" value="Pan_g3587"/>
</dbReference>
<reference evidence="7" key="1">
    <citation type="journal article" date="2013" name="Genetics">
        <title>The draft genome and transcriptome of Panagrellus redivivus are shaped by the harsh demands of a free-living lifestyle.</title>
        <authorList>
            <person name="Srinivasan J."/>
            <person name="Dillman A.R."/>
            <person name="Macchietto M.G."/>
            <person name="Heikkinen L."/>
            <person name="Lakso M."/>
            <person name="Fracchia K.M."/>
            <person name="Antoshechkin I."/>
            <person name="Mortazavi A."/>
            <person name="Wong G."/>
            <person name="Sternberg P.W."/>
        </authorList>
    </citation>
    <scope>NUCLEOTIDE SEQUENCE [LARGE SCALE GENOMIC DNA]</scope>
    <source>
        <strain evidence="7">MT8872</strain>
    </source>
</reference>
<dbReference type="Proteomes" id="UP000492821">
    <property type="component" value="Unassembled WGS sequence"/>
</dbReference>
<feature type="compositionally biased region" description="Acidic residues" evidence="5">
    <location>
        <begin position="236"/>
        <end position="248"/>
    </location>
</feature>
<evidence type="ECO:0000256" key="3">
    <source>
        <dbReference type="ARBA" id="ARBA00022833"/>
    </source>
</evidence>
<dbReference type="PANTHER" id="PTHR46379">
    <property type="entry name" value="ZINC FINGER MYND DOMAIN-CONTAINING"/>
    <property type="match status" value="1"/>
</dbReference>
<dbReference type="PROSITE" id="PS50865">
    <property type="entry name" value="ZF_MYND_2"/>
    <property type="match status" value="1"/>
</dbReference>
<dbReference type="PANTHER" id="PTHR46379:SF1">
    <property type="entry name" value="ZINC FINGER MYND DOMAIN-CONTAINING PROTEIN 11"/>
    <property type="match status" value="1"/>
</dbReference>
<sequence length="300" mass="33122">MNPMLTEAAIRKYISPEVLDDILIKYPDALKLLTEPSPIPGETAEEIHKNLVDDEQSMPSYPDKLETVARLAHMLLPDDFNKATYYEAALRSEVRLELTGFVTDMFTEIDKMFKKDEAHCASELNYAKITANVGYANTLHLIKEGKLKEQRDAIETEYGPKLREAKKERHCINCHKKAKAICCFYAAYCSKKCQKAHWVDHVLDCCRPAVKSSVNGADCAEGSGDEGDSAVKDGDETGEIGNDEDLDAMFDHVNARGDGEEAPLDDLDPPGLMIADDSDDADKENADAAAGGKQEDVAME</sequence>
<dbReference type="AlphaFoldDB" id="A0A7E4VUZ5"/>
<dbReference type="InterPro" id="IPR057053">
    <property type="entry name" value="MYND_ZMYND11_ZMYD8"/>
</dbReference>
<keyword evidence="3" id="KW-0862">Zinc</keyword>
<keyword evidence="2 4" id="KW-0863">Zinc-finger</keyword>
<dbReference type="InterPro" id="IPR002893">
    <property type="entry name" value="Znf_MYND"/>
</dbReference>